<dbReference type="Gene3D" id="2.60.120.200">
    <property type="match status" value="1"/>
</dbReference>
<evidence type="ECO:0000313" key="2">
    <source>
        <dbReference type="Proteomes" id="UP000002640"/>
    </source>
</evidence>
<accession>G5ABI3</accession>
<protein>
    <recommendedName>
        <fullName evidence="3">LamG-like jellyroll fold domain-containing protein</fullName>
    </recommendedName>
</protein>
<evidence type="ECO:0008006" key="3">
    <source>
        <dbReference type="Google" id="ProtNLM"/>
    </source>
</evidence>
<sequence>MALQLLDALDAVGCFLTGWDLFQLSHVNAQCWRHFSQPSHWSQRLKAKSPPACSPKRAYAQARSFAFEGLRLDERLRHCGGMDGSSVVVVQDASTGDPFTEIFTHGSSFAVDTWFSLLDGEDDGVLTGGVLFGGQSPLMRTCTWTNHHVAFVGVDGDHNLFCSMLDGAANCVATGIDFGRWYHLVLSYDRGVQKVYLDGQLVSEMEGVLHHSWRELSQVQIGTGFVSSFWRQKSSFQFDTRPRSVRTFCGWHNFHGLVDEFRIWRGALSEREVLALAGCQEGPLRSQAPWFSLRQEASCLRVNRVPCTRSSERIAELHRRPRVLEWRLQTAFVGCWQSLHSYLTGLPSAVVSR</sequence>
<dbReference type="GeneID" id="20640767"/>
<gene>
    <name evidence="1" type="ORF">PHYSODRAFT_288971</name>
</gene>
<dbReference type="InParanoid" id="G5ABI3"/>
<organism evidence="1 2">
    <name type="scientific">Phytophthora sojae (strain P6497)</name>
    <name type="common">Soybean stem and root rot agent</name>
    <name type="synonym">Phytophthora megasperma f. sp. glycines</name>
    <dbReference type="NCBI Taxonomy" id="1094619"/>
    <lineage>
        <taxon>Eukaryota</taxon>
        <taxon>Sar</taxon>
        <taxon>Stramenopiles</taxon>
        <taxon>Oomycota</taxon>
        <taxon>Peronosporomycetes</taxon>
        <taxon>Peronosporales</taxon>
        <taxon>Peronosporaceae</taxon>
        <taxon>Phytophthora</taxon>
    </lineage>
</organism>
<reference evidence="1 2" key="1">
    <citation type="journal article" date="2006" name="Science">
        <title>Phytophthora genome sequences uncover evolutionary origins and mechanisms of pathogenesis.</title>
        <authorList>
            <person name="Tyler B.M."/>
            <person name="Tripathy S."/>
            <person name="Zhang X."/>
            <person name="Dehal P."/>
            <person name="Jiang R.H."/>
            <person name="Aerts A."/>
            <person name="Arredondo F.D."/>
            <person name="Baxter L."/>
            <person name="Bensasson D."/>
            <person name="Beynon J.L."/>
            <person name="Chapman J."/>
            <person name="Damasceno C.M."/>
            <person name="Dorrance A.E."/>
            <person name="Dou D."/>
            <person name="Dickerman A.W."/>
            <person name="Dubchak I.L."/>
            <person name="Garbelotto M."/>
            <person name="Gijzen M."/>
            <person name="Gordon S.G."/>
            <person name="Govers F."/>
            <person name="Grunwald N.J."/>
            <person name="Huang W."/>
            <person name="Ivors K.L."/>
            <person name="Jones R.W."/>
            <person name="Kamoun S."/>
            <person name="Krampis K."/>
            <person name="Lamour K.H."/>
            <person name="Lee M.K."/>
            <person name="McDonald W.H."/>
            <person name="Medina M."/>
            <person name="Meijer H.J."/>
            <person name="Nordberg E.K."/>
            <person name="Maclean D.J."/>
            <person name="Ospina-Giraldo M.D."/>
            <person name="Morris P.F."/>
            <person name="Phuntumart V."/>
            <person name="Putnam N.H."/>
            <person name="Rash S."/>
            <person name="Rose J.K."/>
            <person name="Sakihama Y."/>
            <person name="Salamov A.A."/>
            <person name="Savidor A."/>
            <person name="Scheuring C.F."/>
            <person name="Smith B.M."/>
            <person name="Sobral B.W."/>
            <person name="Terry A."/>
            <person name="Torto-Alalibo T.A."/>
            <person name="Win J."/>
            <person name="Xu Z."/>
            <person name="Zhang H."/>
            <person name="Grigoriev I.V."/>
            <person name="Rokhsar D.S."/>
            <person name="Boore J.L."/>
        </authorList>
    </citation>
    <scope>NUCLEOTIDE SEQUENCE [LARGE SCALE GENOMIC DNA]</scope>
    <source>
        <strain evidence="1 2">P6497</strain>
    </source>
</reference>
<dbReference type="RefSeq" id="XP_009537472.1">
    <property type="nucleotide sequence ID" value="XM_009539177.1"/>
</dbReference>
<dbReference type="SUPFAM" id="SSF49899">
    <property type="entry name" value="Concanavalin A-like lectins/glucanases"/>
    <property type="match status" value="1"/>
</dbReference>
<proteinExistence type="predicted"/>
<dbReference type="KEGG" id="psoj:PHYSODRAFT_288971"/>
<dbReference type="Proteomes" id="UP000002640">
    <property type="component" value="Unassembled WGS sequence"/>
</dbReference>
<keyword evidence="2" id="KW-1185">Reference proteome</keyword>
<dbReference type="EMBL" id="JH159163">
    <property type="protein sequence ID" value="EGZ06708.1"/>
    <property type="molecule type" value="Genomic_DNA"/>
</dbReference>
<dbReference type="AlphaFoldDB" id="G5ABI3"/>
<dbReference type="Pfam" id="PF13385">
    <property type="entry name" value="Laminin_G_3"/>
    <property type="match status" value="1"/>
</dbReference>
<evidence type="ECO:0000313" key="1">
    <source>
        <dbReference type="EMBL" id="EGZ06708.1"/>
    </source>
</evidence>
<dbReference type="InterPro" id="IPR013320">
    <property type="entry name" value="ConA-like_dom_sf"/>
</dbReference>
<dbReference type="SMR" id="G5ABI3"/>
<name>G5ABI3_PHYSP</name>